<evidence type="ECO:0000313" key="2">
    <source>
        <dbReference type="EMBL" id="BDR56780.1"/>
    </source>
</evidence>
<proteinExistence type="predicted"/>
<feature type="transmembrane region" description="Helical" evidence="1">
    <location>
        <begin position="75"/>
        <end position="92"/>
    </location>
</feature>
<evidence type="ECO:0000256" key="1">
    <source>
        <dbReference type="SAM" id="Phobius"/>
    </source>
</evidence>
<evidence type="ECO:0000313" key="3">
    <source>
        <dbReference type="Proteomes" id="UP001321804"/>
    </source>
</evidence>
<dbReference type="EMBL" id="AP026801">
    <property type="protein sequence ID" value="BDR56780.1"/>
    <property type="molecule type" value="Genomic_DNA"/>
</dbReference>
<organism evidence="2 3">
    <name type="scientific">Xylocopilactobacillus apis</name>
    <dbReference type="NCBI Taxonomy" id="2932183"/>
    <lineage>
        <taxon>Bacteria</taxon>
        <taxon>Bacillati</taxon>
        <taxon>Bacillota</taxon>
        <taxon>Bacilli</taxon>
        <taxon>Lactobacillales</taxon>
        <taxon>Lactobacillaceae</taxon>
        <taxon>Xylocopilactobacillus</taxon>
    </lineage>
</organism>
<keyword evidence="1" id="KW-0472">Membrane</keyword>
<name>A0AAU9D3B1_9LACO</name>
<feature type="transmembrane region" description="Helical" evidence="1">
    <location>
        <begin position="20"/>
        <end position="39"/>
    </location>
</feature>
<reference evidence="2 3" key="1">
    <citation type="journal article" date="2023" name="Microbiol. Spectr.">
        <title>Symbiosis of Carpenter Bees with Uncharacterized Lactic Acid Bacteria Showing NAD Auxotrophy.</title>
        <authorList>
            <person name="Kawasaki S."/>
            <person name="Ozawa K."/>
            <person name="Mori T."/>
            <person name="Yamamoto A."/>
            <person name="Ito M."/>
            <person name="Ohkuma M."/>
            <person name="Sakamoto M."/>
            <person name="Matsutani M."/>
        </authorList>
    </citation>
    <scope>NUCLEOTIDE SEQUENCE [LARGE SCALE GENOMIC DNA]</scope>
    <source>
        <strain evidence="2 3">KimC2</strain>
    </source>
</reference>
<dbReference type="RefSeq" id="WP_317695243.1">
    <property type="nucleotide sequence ID" value="NZ_AP026801.1"/>
</dbReference>
<accession>A0AAU9D3B1</accession>
<sequence>MTEKNSSDKKHLSKSSSSTIKMLSWLIVGLCLIFVIIGFTLHKNVYMPILVMVLVSTVSLYNLERDDLKKSDYYNLYLAAALDVIALVLYFLQSMGKL</sequence>
<dbReference type="KEGG" id="xak:KIMC2_13420"/>
<dbReference type="Proteomes" id="UP001321804">
    <property type="component" value="Chromosome"/>
</dbReference>
<keyword evidence="1" id="KW-1133">Transmembrane helix</keyword>
<keyword evidence="3" id="KW-1185">Reference proteome</keyword>
<dbReference type="AlphaFoldDB" id="A0AAU9D3B1"/>
<keyword evidence="1" id="KW-0812">Transmembrane</keyword>
<protein>
    <submittedName>
        <fullName evidence="2">Uncharacterized protein</fullName>
    </submittedName>
</protein>
<gene>
    <name evidence="2" type="ORF">KIMC2_13420</name>
</gene>
<feature type="transmembrane region" description="Helical" evidence="1">
    <location>
        <begin position="45"/>
        <end position="63"/>
    </location>
</feature>